<dbReference type="SUPFAM" id="SSF55120">
    <property type="entry name" value="Pseudouridine synthase"/>
    <property type="match status" value="1"/>
</dbReference>
<dbReference type="PIRSF" id="PIRSF037016">
    <property type="entry name" value="Pseudouridin_synth_euk_prd"/>
    <property type="match status" value="1"/>
</dbReference>
<dbReference type="InterPro" id="IPR001656">
    <property type="entry name" value="PsdUridine_synth_TruD"/>
</dbReference>
<dbReference type="InterPro" id="IPR011760">
    <property type="entry name" value="PsdUridine_synth_TruD_insert"/>
</dbReference>
<accession>A0AAU9KLB9</accession>
<gene>
    <name evidence="4" type="ORF">BSTOLATCC_MIC60800</name>
</gene>
<evidence type="ECO:0000313" key="5">
    <source>
        <dbReference type="Proteomes" id="UP001162131"/>
    </source>
</evidence>
<dbReference type="NCBIfam" id="TIGR00094">
    <property type="entry name" value="tRNA_TruD_broad"/>
    <property type="match status" value="1"/>
</dbReference>
<dbReference type="EMBL" id="CAJZBQ010000058">
    <property type="protein sequence ID" value="CAG9334180.1"/>
    <property type="molecule type" value="Genomic_DNA"/>
</dbReference>
<comment type="similarity">
    <text evidence="1">Belongs to the pseudouridine synthase TruD family.</text>
</comment>
<feature type="domain" description="TRUD" evidence="3">
    <location>
        <begin position="279"/>
        <end position="490"/>
    </location>
</feature>
<dbReference type="GO" id="GO:0009982">
    <property type="term" value="F:pseudouridine synthase activity"/>
    <property type="evidence" value="ECO:0007669"/>
    <property type="project" value="InterPro"/>
</dbReference>
<keyword evidence="2" id="KW-0413">Isomerase</keyword>
<dbReference type="GO" id="GO:0005634">
    <property type="term" value="C:nucleus"/>
    <property type="evidence" value="ECO:0007669"/>
    <property type="project" value="TreeGrafter"/>
</dbReference>
<protein>
    <recommendedName>
        <fullName evidence="3">TRUD domain-containing protein</fullName>
    </recommendedName>
</protein>
<evidence type="ECO:0000259" key="3">
    <source>
        <dbReference type="PROSITE" id="PS50984"/>
    </source>
</evidence>
<evidence type="ECO:0000256" key="1">
    <source>
        <dbReference type="ARBA" id="ARBA00007953"/>
    </source>
</evidence>
<dbReference type="Gene3D" id="3.30.2350.20">
    <property type="entry name" value="TruD, catalytic domain"/>
    <property type="match status" value="2"/>
</dbReference>
<dbReference type="InterPro" id="IPR020103">
    <property type="entry name" value="PsdUridine_synth_cat_dom_sf"/>
</dbReference>
<dbReference type="CDD" id="cd02576">
    <property type="entry name" value="PseudoU_synth_ScPUS7"/>
    <property type="match status" value="1"/>
</dbReference>
<dbReference type="AlphaFoldDB" id="A0AAU9KLB9"/>
<dbReference type="PANTHER" id="PTHR13326">
    <property type="entry name" value="TRNA PSEUDOURIDINE SYNTHASE D"/>
    <property type="match status" value="1"/>
</dbReference>
<dbReference type="Proteomes" id="UP001162131">
    <property type="component" value="Unassembled WGS sequence"/>
</dbReference>
<reference evidence="4" key="1">
    <citation type="submission" date="2021-09" db="EMBL/GenBank/DDBJ databases">
        <authorList>
            <consortium name="AG Swart"/>
            <person name="Singh M."/>
            <person name="Singh A."/>
            <person name="Seah K."/>
            <person name="Emmerich C."/>
        </authorList>
    </citation>
    <scope>NUCLEOTIDE SEQUENCE</scope>
    <source>
        <strain evidence="4">ATCC30299</strain>
    </source>
</reference>
<sequence length="546" mass="61928">MESLVGITEFMTHGEFIGGILKHRRCDFIVNEIDLNGNVIEFNENQEEISDLQQPTISNSGLSDESINGLTSALGEENCEKIKNLVDEINAGNPDAILELECDNNKESRTRIHQAIKKFASGLGTSTDLATNKIKVYNGELTNNPKKRKKFGIDARKLVKPPADFIEFTLWKENIETMGAIKQIARMIGTKDKYLGIAGNKDKRGITTQRATVFCNLLPVLKTTDFGENIKIGNFKYTDRQLKLGDLKGNQFTIVIKNIDSSIPSEVLSSRLEELSRIGFVNYFGLQRFGKSAKNPTHIIGLAMIKCDHRKAVDMILGARDCKDPEEYKARETWEQTHNVEETLNLFPKHCYMERNILMGMKKAGGNETFLNGIMSLPRNSRTLYGHAYQSYIWNKAVSYRLTLSRSPIPGDLILIREGQLKVLEEADLQNYSINDIVLPLPGAKIEFPKNEMAEFYQKLYDEDQVTINTYTEIYKEMALSGDYRKIVSKPGNFEWSEIYFPDLDTNEPSTGPIRSLRIKFTLPPSSYATMCLREIMGNNEYLSNE</sequence>
<organism evidence="4 5">
    <name type="scientific">Blepharisma stoltei</name>
    <dbReference type="NCBI Taxonomy" id="1481888"/>
    <lineage>
        <taxon>Eukaryota</taxon>
        <taxon>Sar</taxon>
        <taxon>Alveolata</taxon>
        <taxon>Ciliophora</taxon>
        <taxon>Postciliodesmatophora</taxon>
        <taxon>Heterotrichea</taxon>
        <taxon>Heterotrichida</taxon>
        <taxon>Blepharismidae</taxon>
        <taxon>Blepharisma</taxon>
    </lineage>
</organism>
<dbReference type="PANTHER" id="PTHR13326:SF21">
    <property type="entry name" value="PSEUDOURIDYLATE SYNTHASE PUS7L"/>
    <property type="match status" value="1"/>
</dbReference>
<dbReference type="InterPro" id="IPR042214">
    <property type="entry name" value="TruD_catalytic"/>
</dbReference>
<evidence type="ECO:0000256" key="2">
    <source>
        <dbReference type="ARBA" id="ARBA00023235"/>
    </source>
</evidence>
<dbReference type="GO" id="GO:0003723">
    <property type="term" value="F:RNA binding"/>
    <property type="evidence" value="ECO:0007669"/>
    <property type="project" value="InterPro"/>
</dbReference>
<comment type="caution">
    <text evidence="4">The sequence shown here is derived from an EMBL/GenBank/DDBJ whole genome shotgun (WGS) entry which is preliminary data.</text>
</comment>
<dbReference type="GO" id="GO:0001522">
    <property type="term" value="P:pseudouridine synthesis"/>
    <property type="evidence" value="ECO:0007669"/>
    <property type="project" value="InterPro"/>
</dbReference>
<dbReference type="Pfam" id="PF01142">
    <property type="entry name" value="TruD"/>
    <property type="match status" value="1"/>
</dbReference>
<evidence type="ECO:0000313" key="4">
    <source>
        <dbReference type="EMBL" id="CAG9334180.1"/>
    </source>
</evidence>
<dbReference type="PROSITE" id="PS50984">
    <property type="entry name" value="TRUD"/>
    <property type="match status" value="1"/>
</dbReference>
<proteinExistence type="inferred from homology"/>
<name>A0AAU9KLB9_9CILI</name>
<keyword evidence="5" id="KW-1185">Reference proteome</keyword>